<evidence type="ECO:0000313" key="2">
    <source>
        <dbReference type="EMBL" id="KAK3590843.1"/>
    </source>
</evidence>
<dbReference type="Proteomes" id="UP001195483">
    <property type="component" value="Unassembled WGS sequence"/>
</dbReference>
<dbReference type="EMBL" id="JAEAOA010001457">
    <property type="protein sequence ID" value="KAK3590843.1"/>
    <property type="molecule type" value="Genomic_DNA"/>
</dbReference>
<accession>A0AAE0SG31</accession>
<dbReference type="Pfam" id="PF22777">
    <property type="entry name" value="VKGC_lumenal_dom"/>
    <property type="match status" value="1"/>
</dbReference>
<dbReference type="GO" id="GO:0008488">
    <property type="term" value="F:gamma-glutamyl carboxylase activity"/>
    <property type="evidence" value="ECO:0007669"/>
    <property type="project" value="InterPro"/>
</dbReference>
<dbReference type="InterPro" id="IPR053935">
    <property type="entry name" value="VKGC_lumenal_dom"/>
</dbReference>
<dbReference type="AlphaFoldDB" id="A0AAE0SG31"/>
<feature type="domain" description="Vitamin K-dependent gamma-carboxylase lumenal" evidence="1">
    <location>
        <begin position="21"/>
        <end position="167"/>
    </location>
</feature>
<name>A0AAE0SG31_9BIVA</name>
<dbReference type="GO" id="GO:0019842">
    <property type="term" value="F:vitamin binding"/>
    <property type="evidence" value="ECO:0007669"/>
    <property type="project" value="TreeGrafter"/>
</dbReference>
<sequence>MKSKSVSSSASLPPTKPRAYHKLFTMVTGVYILIQCCLPYSHGITKGNNAWTKGLYGYSWDMMVHSWSLQHVRVTYNDLTSGETGYLNPMAWSKDSRWTHQPDMAKQYAACIANHLQKYNMKSVKLNFDVWRSLNKRFQQRIYDPRVDMLTADWSLFRKTPWIMPLLVDLSDWRTKLQEIEKSLMETSSNADVVFVADFPGLFLENFVHIDLKNTSITLLKGEVTVEIQGHNFTLKEGDKMQLPFDEFHIVHTVSTEPSCYMYIFVNTTEVEFQRNLTLYEQMINHTITQSEIEGNGTLMDILNGIKLRQYQQVLQDRFIQKETSEMSLWQQFNWFINSKYNIVSRSFKFLLGALKSIITRQPFEEIMNKTSETELAAKNNQDTEQIYAVF</sequence>
<comment type="caution">
    <text evidence="2">The sequence shown here is derived from an EMBL/GenBank/DDBJ whole genome shotgun (WGS) entry which is preliminary data.</text>
</comment>
<reference evidence="2" key="1">
    <citation type="journal article" date="2021" name="Genome Biol. Evol.">
        <title>A High-Quality Reference Genome for a Parasitic Bivalve with Doubly Uniparental Inheritance (Bivalvia: Unionida).</title>
        <authorList>
            <person name="Smith C.H."/>
        </authorList>
    </citation>
    <scope>NUCLEOTIDE SEQUENCE</scope>
    <source>
        <strain evidence="2">CHS0354</strain>
    </source>
</reference>
<dbReference type="PANTHER" id="PTHR12639:SF6">
    <property type="entry name" value="VITAMIN K-DEPENDENT GAMMA-CARBOXYLASE"/>
    <property type="match status" value="1"/>
</dbReference>
<reference evidence="2" key="3">
    <citation type="submission" date="2023-05" db="EMBL/GenBank/DDBJ databases">
        <authorList>
            <person name="Smith C.H."/>
        </authorList>
    </citation>
    <scope>NUCLEOTIDE SEQUENCE</scope>
    <source>
        <strain evidence="2">CHS0354</strain>
        <tissue evidence="2">Mantle</tissue>
    </source>
</reference>
<dbReference type="PANTHER" id="PTHR12639">
    <property type="entry name" value="VITAMIN K-DEPENDENT GAMMA-CARBOXYLASE"/>
    <property type="match status" value="1"/>
</dbReference>
<keyword evidence="3" id="KW-1185">Reference proteome</keyword>
<evidence type="ECO:0000259" key="1">
    <source>
        <dbReference type="Pfam" id="PF22777"/>
    </source>
</evidence>
<reference evidence="2" key="2">
    <citation type="journal article" date="2021" name="Genome Biol. Evol.">
        <title>Developing a high-quality reference genome for a parasitic bivalve with doubly uniparental inheritance (Bivalvia: Unionida).</title>
        <authorList>
            <person name="Smith C.H."/>
        </authorList>
    </citation>
    <scope>NUCLEOTIDE SEQUENCE</scope>
    <source>
        <strain evidence="2">CHS0354</strain>
        <tissue evidence="2">Mantle</tissue>
    </source>
</reference>
<dbReference type="InterPro" id="IPR007782">
    <property type="entry name" value="VKG_COase"/>
</dbReference>
<gene>
    <name evidence="2" type="ORF">CHS0354_024581</name>
</gene>
<dbReference type="SUPFAM" id="SSF51182">
    <property type="entry name" value="RmlC-like cupins"/>
    <property type="match status" value="1"/>
</dbReference>
<evidence type="ECO:0000313" key="3">
    <source>
        <dbReference type="Proteomes" id="UP001195483"/>
    </source>
</evidence>
<organism evidence="2 3">
    <name type="scientific">Potamilus streckersoni</name>
    <dbReference type="NCBI Taxonomy" id="2493646"/>
    <lineage>
        <taxon>Eukaryota</taxon>
        <taxon>Metazoa</taxon>
        <taxon>Spiralia</taxon>
        <taxon>Lophotrochozoa</taxon>
        <taxon>Mollusca</taxon>
        <taxon>Bivalvia</taxon>
        <taxon>Autobranchia</taxon>
        <taxon>Heteroconchia</taxon>
        <taxon>Palaeoheterodonta</taxon>
        <taxon>Unionida</taxon>
        <taxon>Unionoidea</taxon>
        <taxon>Unionidae</taxon>
        <taxon>Ambleminae</taxon>
        <taxon>Lampsilini</taxon>
        <taxon>Potamilus</taxon>
    </lineage>
</organism>
<protein>
    <recommendedName>
        <fullName evidence="1">Vitamin K-dependent gamma-carboxylase lumenal domain-containing protein</fullName>
    </recommendedName>
</protein>
<proteinExistence type="predicted"/>
<dbReference type="InterPro" id="IPR011051">
    <property type="entry name" value="RmlC_Cupin_sf"/>
</dbReference>